<keyword evidence="3" id="KW-0812">Transmembrane</keyword>
<dbReference type="GO" id="GO:0000062">
    <property type="term" value="F:fatty-acyl-CoA binding"/>
    <property type="evidence" value="ECO:0007669"/>
    <property type="project" value="InterPro"/>
</dbReference>
<keyword evidence="3" id="KW-1133">Transmembrane helix</keyword>
<dbReference type="PANTHER" id="PTHR23310">
    <property type="entry name" value="ACYL-COA-BINDING PROTEIN, ACBP"/>
    <property type="match status" value="1"/>
</dbReference>
<dbReference type="Gene3D" id="1.20.80.10">
    <property type="match status" value="1"/>
</dbReference>
<dbReference type="Proteomes" id="UP000799441">
    <property type="component" value="Unassembled WGS sequence"/>
</dbReference>
<evidence type="ECO:0000256" key="2">
    <source>
        <dbReference type="SAM" id="MobiDB-lite"/>
    </source>
</evidence>
<dbReference type="EMBL" id="MU003866">
    <property type="protein sequence ID" value="KAF2716641.1"/>
    <property type="molecule type" value="Genomic_DNA"/>
</dbReference>
<dbReference type="InterPro" id="IPR000582">
    <property type="entry name" value="Acyl-CoA-binding_protein"/>
</dbReference>
<feature type="region of interest" description="Disordered" evidence="2">
    <location>
        <begin position="365"/>
        <end position="385"/>
    </location>
</feature>
<dbReference type="PANTHER" id="PTHR23310:SF133">
    <property type="entry name" value="COA BINDING PROTEIN, PUTATIVE (AFU_ORTHOLOGUE AFUA_1G12300)-RELATED"/>
    <property type="match status" value="1"/>
</dbReference>
<organism evidence="5 6">
    <name type="scientific">Polychaeton citri CBS 116435</name>
    <dbReference type="NCBI Taxonomy" id="1314669"/>
    <lineage>
        <taxon>Eukaryota</taxon>
        <taxon>Fungi</taxon>
        <taxon>Dikarya</taxon>
        <taxon>Ascomycota</taxon>
        <taxon>Pezizomycotina</taxon>
        <taxon>Dothideomycetes</taxon>
        <taxon>Dothideomycetidae</taxon>
        <taxon>Capnodiales</taxon>
        <taxon>Capnodiaceae</taxon>
        <taxon>Polychaeton</taxon>
    </lineage>
</organism>
<dbReference type="PROSITE" id="PS51228">
    <property type="entry name" value="ACB_2"/>
    <property type="match status" value="1"/>
</dbReference>
<keyword evidence="6" id="KW-1185">Reference proteome</keyword>
<gene>
    <name evidence="5" type="ORF">K431DRAFT_289226</name>
</gene>
<feature type="region of interest" description="Disordered" evidence="2">
    <location>
        <begin position="136"/>
        <end position="247"/>
    </location>
</feature>
<dbReference type="SUPFAM" id="SSF47027">
    <property type="entry name" value="Acyl-CoA binding protein"/>
    <property type="match status" value="1"/>
</dbReference>
<protein>
    <recommendedName>
        <fullName evidence="4">ACB domain-containing protein</fullName>
    </recommendedName>
</protein>
<name>A0A9P4UKT9_9PEZI</name>
<dbReference type="InterPro" id="IPR014352">
    <property type="entry name" value="FERM/acyl-CoA-bd_prot_sf"/>
</dbReference>
<sequence length="385" mass="42535">MADSVDRVFGHALNTVNKIRPGSNKPPAADRLALYGLYKQSMEGDVSLISSRPSSSANLSSSAAGGNANAAERLKREQEKWDAWRANEGLSRTDAKRRYIERLIETMHQYASGTEEARELVEELEFVWDQIKNNSLTSGQSERSSPLRTTSEVGRLDEIRPDAAGQKPLPPMRILSPMSQADEEEAAVRRLEEADYEQSPDADGDEFVDAPVSQIDIADIPEPEMEDEQPTRSNVARNTRNPKDQRFRTQVSQTLTRLTTEIAALREQLESRRFIKQQQRASLWSWVWRISWWGLQFLIADTFILLIIMWHLRRKGDGRLEGAVRVLLGDAVVASLREKVKEAGKGLPAPMKRIGAVGMLKRKGGGGGGGEGGNAGGGSTGADIG</sequence>
<evidence type="ECO:0000313" key="6">
    <source>
        <dbReference type="Proteomes" id="UP000799441"/>
    </source>
</evidence>
<reference evidence="5" key="1">
    <citation type="journal article" date="2020" name="Stud. Mycol.">
        <title>101 Dothideomycetes genomes: a test case for predicting lifestyles and emergence of pathogens.</title>
        <authorList>
            <person name="Haridas S."/>
            <person name="Albert R."/>
            <person name="Binder M."/>
            <person name="Bloem J."/>
            <person name="Labutti K."/>
            <person name="Salamov A."/>
            <person name="Andreopoulos B."/>
            <person name="Baker S."/>
            <person name="Barry K."/>
            <person name="Bills G."/>
            <person name="Bluhm B."/>
            <person name="Cannon C."/>
            <person name="Castanera R."/>
            <person name="Culley D."/>
            <person name="Daum C."/>
            <person name="Ezra D."/>
            <person name="Gonzalez J."/>
            <person name="Henrissat B."/>
            <person name="Kuo A."/>
            <person name="Liang C."/>
            <person name="Lipzen A."/>
            <person name="Lutzoni F."/>
            <person name="Magnuson J."/>
            <person name="Mondo S."/>
            <person name="Nolan M."/>
            <person name="Ohm R."/>
            <person name="Pangilinan J."/>
            <person name="Park H.-J."/>
            <person name="Ramirez L."/>
            <person name="Alfaro M."/>
            <person name="Sun H."/>
            <person name="Tritt A."/>
            <person name="Yoshinaga Y."/>
            <person name="Zwiers L.-H."/>
            <person name="Turgeon B."/>
            <person name="Goodwin S."/>
            <person name="Spatafora J."/>
            <person name="Crous P."/>
            <person name="Grigoriev I."/>
        </authorList>
    </citation>
    <scope>NUCLEOTIDE SEQUENCE</scope>
    <source>
        <strain evidence="5">CBS 116435</strain>
    </source>
</reference>
<keyword evidence="3" id="KW-0472">Membrane</keyword>
<evidence type="ECO:0000259" key="4">
    <source>
        <dbReference type="PROSITE" id="PS51228"/>
    </source>
</evidence>
<dbReference type="AlphaFoldDB" id="A0A9P4UKT9"/>
<comment type="caution">
    <text evidence="5">The sequence shown here is derived from an EMBL/GenBank/DDBJ whole genome shotgun (WGS) entry which is preliminary data.</text>
</comment>
<evidence type="ECO:0000256" key="3">
    <source>
        <dbReference type="SAM" id="Phobius"/>
    </source>
</evidence>
<proteinExistence type="predicted"/>
<feature type="transmembrane region" description="Helical" evidence="3">
    <location>
        <begin position="286"/>
        <end position="310"/>
    </location>
</feature>
<dbReference type="Pfam" id="PF00887">
    <property type="entry name" value="ACBP"/>
    <property type="match status" value="1"/>
</dbReference>
<evidence type="ECO:0000256" key="1">
    <source>
        <dbReference type="ARBA" id="ARBA00023121"/>
    </source>
</evidence>
<evidence type="ECO:0000313" key="5">
    <source>
        <dbReference type="EMBL" id="KAF2716641.1"/>
    </source>
</evidence>
<dbReference type="InterPro" id="IPR035984">
    <property type="entry name" value="Acyl-CoA-binding_sf"/>
</dbReference>
<feature type="domain" description="ACB" evidence="4">
    <location>
        <begin position="5"/>
        <end position="112"/>
    </location>
</feature>
<accession>A0A9P4UKT9</accession>
<feature type="compositionally biased region" description="Acidic residues" evidence="2">
    <location>
        <begin position="219"/>
        <end position="228"/>
    </location>
</feature>
<feature type="compositionally biased region" description="Polar residues" evidence="2">
    <location>
        <begin position="136"/>
        <end position="152"/>
    </location>
</feature>
<keyword evidence="1" id="KW-0446">Lipid-binding</keyword>
<dbReference type="OrthoDB" id="346910at2759"/>
<feature type="compositionally biased region" description="Low complexity" evidence="2">
    <location>
        <begin position="49"/>
        <end position="71"/>
    </location>
</feature>
<feature type="region of interest" description="Disordered" evidence="2">
    <location>
        <begin position="49"/>
        <end position="74"/>
    </location>
</feature>
<dbReference type="GO" id="GO:0006631">
    <property type="term" value="P:fatty acid metabolic process"/>
    <property type="evidence" value="ECO:0007669"/>
    <property type="project" value="TreeGrafter"/>
</dbReference>
<feature type="compositionally biased region" description="Acidic residues" evidence="2">
    <location>
        <begin position="194"/>
        <end position="208"/>
    </location>
</feature>